<evidence type="ECO:0000256" key="1">
    <source>
        <dbReference type="SAM" id="SignalP"/>
    </source>
</evidence>
<name>A0A1S1MU95_9GAMM</name>
<evidence type="ECO:0008006" key="4">
    <source>
        <dbReference type="Google" id="ProtNLM"/>
    </source>
</evidence>
<evidence type="ECO:0000313" key="2">
    <source>
        <dbReference type="EMBL" id="OHU90079.1"/>
    </source>
</evidence>
<dbReference type="PANTHER" id="PTHR47197">
    <property type="entry name" value="PROTEIN NIRF"/>
    <property type="match status" value="1"/>
</dbReference>
<accession>A0A1S1MU95</accession>
<keyword evidence="1" id="KW-0732">Signal</keyword>
<proteinExistence type="predicted"/>
<dbReference type="InterPro" id="IPR015943">
    <property type="entry name" value="WD40/YVTN_repeat-like_dom_sf"/>
</dbReference>
<dbReference type="Pfam" id="PF10282">
    <property type="entry name" value="Lactonase"/>
    <property type="match status" value="1"/>
</dbReference>
<dbReference type="InterPro" id="IPR019405">
    <property type="entry name" value="Lactonase_7-beta_prop"/>
</dbReference>
<sequence>MSLYKVFFSLCLSLIFTVSLPAKSAQSITPVTIVQTIKDGVGKYDGLDNPRQIKLSKDRNTAYVLSGDDNSLSVFNINHKQALSQSYLVKSNKQAGIYLEGASSLAVLDDSNRLAVVSFYNGALTLFAQNDIQPLTPLTVISYHLAPTLVFKSTDSLADKDNFGLLGAWDIAKSRDDKQLFVASYKSDAIAIFNITSDGVKFAHKVHKLAKQPKGLGNPVGIAVSNANDRMFILGYEGNILTVYHKDTHGQLTFKQQLENTPTQPRLFNKPQKLLLSANAKMVYVANSAGSSISVFSLKNDAYTFIQSVFHEDLNGAGSLLLSHDGKRLYAAGEQDTGFVQFNVEPDGSLHFANRYNSKEQTIHSVSSMVELLNDKLLVMVSAKADALHVVELPKQ</sequence>
<gene>
    <name evidence="2" type="ORF">BET10_14995</name>
</gene>
<dbReference type="STRING" id="1859457.BET10_14995"/>
<reference evidence="2 3" key="1">
    <citation type="submission" date="2016-09" db="EMBL/GenBank/DDBJ databases">
        <title>Pseudoalteromonas amylolytica sp. nov., isolated from the surface seawater.</title>
        <authorList>
            <person name="Wu Y.-H."/>
            <person name="Cheng H."/>
            <person name="Jin X.-B."/>
            <person name="Wang C.-S."/>
            <person name="Xu X.-W."/>
        </authorList>
    </citation>
    <scope>NUCLEOTIDE SEQUENCE [LARGE SCALE GENOMIC DNA]</scope>
    <source>
        <strain evidence="2 3">JW1</strain>
    </source>
</reference>
<protein>
    <recommendedName>
        <fullName evidence="4">6-phosphogluconolactonase</fullName>
    </recommendedName>
</protein>
<dbReference type="Gene3D" id="2.130.10.10">
    <property type="entry name" value="YVTN repeat-like/Quinoprotein amine dehydrogenase"/>
    <property type="match status" value="1"/>
</dbReference>
<dbReference type="OrthoDB" id="6253001at2"/>
<organism evidence="2 3">
    <name type="scientific">Pseudoalteromonas amylolytica</name>
    <dbReference type="NCBI Taxonomy" id="1859457"/>
    <lineage>
        <taxon>Bacteria</taxon>
        <taxon>Pseudomonadati</taxon>
        <taxon>Pseudomonadota</taxon>
        <taxon>Gammaproteobacteria</taxon>
        <taxon>Alteromonadales</taxon>
        <taxon>Pseudoalteromonadaceae</taxon>
        <taxon>Pseudoalteromonas</taxon>
    </lineage>
</organism>
<feature type="chain" id="PRO_5010359415" description="6-phosphogluconolactonase" evidence="1">
    <location>
        <begin position="25"/>
        <end position="396"/>
    </location>
</feature>
<dbReference type="RefSeq" id="WP_070986047.1">
    <property type="nucleotide sequence ID" value="NZ_MKJU01000027.1"/>
</dbReference>
<feature type="signal peptide" evidence="1">
    <location>
        <begin position="1"/>
        <end position="24"/>
    </location>
</feature>
<comment type="caution">
    <text evidence="2">The sequence shown here is derived from an EMBL/GenBank/DDBJ whole genome shotgun (WGS) entry which is preliminary data.</text>
</comment>
<keyword evidence="3" id="KW-1185">Reference proteome</keyword>
<dbReference type="EMBL" id="MKJU01000027">
    <property type="protein sequence ID" value="OHU90079.1"/>
    <property type="molecule type" value="Genomic_DNA"/>
</dbReference>
<dbReference type="AlphaFoldDB" id="A0A1S1MU95"/>
<dbReference type="InterPro" id="IPR051200">
    <property type="entry name" value="Host-pathogen_enzymatic-act"/>
</dbReference>
<dbReference type="Proteomes" id="UP000179786">
    <property type="component" value="Unassembled WGS sequence"/>
</dbReference>
<evidence type="ECO:0000313" key="3">
    <source>
        <dbReference type="Proteomes" id="UP000179786"/>
    </source>
</evidence>
<dbReference type="SUPFAM" id="SSF75011">
    <property type="entry name" value="3-carboxy-cis,cis-mucoante lactonizing enzyme"/>
    <property type="match status" value="1"/>
</dbReference>
<dbReference type="PANTHER" id="PTHR47197:SF3">
    <property type="entry name" value="DIHYDRO-HEME D1 DEHYDROGENASE"/>
    <property type="match status" value="1"/>
</dbReference>